<dbReference type="GO" id="GO:0015627">
    <property type="term" value="C:type II protein secretion system complex"/>
    <property type="evidence" value="ECO:0007669"/>
    <property type="project" value="InterPro"/>
</dbReference>
<keyword evidence="4" id="KW-1003">Cell membrane</keyword>
<evidence type="ECO:0000256" key="9">
    <source>
        <dbReference type="ARBA" id="ARBA00023136"/>
    </source>
</evidence>
<dbReference type="Pfam" id="PF04612">
    <property type="entry name" value="T2SSM"/>
    <property type="match status" value="1"/>
</dbReference>
<keyword evidence="3" id="KW-0813">Transport</keyword>
<sequence length="156" mass="17019">MIKAWIQELSDRERLLLAGGALLSLATLLYLLAWRPMAAEQARLREQVERKQALVAWMSAASEEAKRLQPSGTLSAPSDKPLEQLLADQASRLQLKVAQVTSGGAGEVTLALDNADFNRLLQLLEQSSRDGIRLLKADLRSATAPGRVGAQLTFSR</sequence>
<protein>
    <submittedName>
        <fullName evidence="10">General secretion pathway protein M</fullName>
    </submittedName>
</protein>
<keyword evidence="9" id="KW-0472">Membrane</keyword>
<evidence type="ECO:0000256" key="2">
    <source>
        <dbReference type="ARBA" id="ARBA00010637"/>
    </source>
</evidence>
<evidence type="ECO:0000256" key="5">
    <source>
        <dbReference type="ARBA" id="ARBA00022519"/>
    </source>
</evidence>
<name>A0A0C4WTL0_9GAMM</name>
<keyword evidence="5" id="KW-0997">Cell inner membrane</keyword>
<dbReference type="GO" id="GO:0005886">
    <property type="term" value="C:plasma membrane"/>
    <property type="evidence" value="ECO:0007669"/>
    <property type="project" value="UniProtKB-SubCell"/>
</dbReference>
<gene>
    <name evidence="10" type="ORF">Achr_36100</name>
</gene>
<dbReference type="InterPro" id="IPR023229">
    <property type="entry name" value="T2SS_M_periplasmic_sf"/>
</dbReference>
<dbReference type="EMBL" id="CP010415">
    <property type="protein sequence ID" value="AJE23005.1"/>
    <property type="molecule type" value="Genomic_DNA"/>
</dbReference>
<dbReference type="Gene3D" id="3.30.1360.100">
    <property type="entry name" value="General secretion pathway protein M, EpsM"/>
    <property type="match status" value="1"/>
</dbReference>
<dbReference type="SUPFAM" id="SSF103054">
    <property type="entry name" value="General secretion pathway protein M, EpsM"/>
    <property type="match status" value="1"/>
</dbReference>
<dbReference type="GO" id="GO:0015628">
    <property type="term" value="P:protein secretion by the type II secretion system"/>
    <property type="evidence" value="ECO:0007669"/>
    <property type="project" value="InterPro"/>
</dbReference>
<evidence type="ECO:0000313" key="11">
    <source>
        <dbReference type="Proteomes" id="UP000068210"/>
    </source>
</evidence>
<evidence type="ECO:0000256" key="8">
    <source>
        <dbReference type="ARBA" id="ARBA00022989"/>
    </source>
</evidence>
<dbReference type="InterPro" id="IPR007690">
    <property type="entry name" value="T2SS_GspM"/>
</dbReference>
<comment type="similarity">
    <text evidence="2">Belongs to the GSP M family.</text>
</comment>
<dbReference type="KEGG" id="acx:Achr_36100"/>
<evidence type="ECO:0000256" key="4">
    <source>
        <dbReference type="ARBA" id="ARBA00022475"/>
    </source>
</evidence>
<proteinExistence type="inferred from homology"/>
<evidence type="ECO:0000313" key="10">
    <source>
        <dbReference type="EMBL" id="AJE23005.1"/>
    </source>
</evidence>
<evidence type="ECO:0000256" key="3">
    <source>
        <dbReference type="ARBA" id="ARBA00022448"/>
    </source>
</evidence>
<evidence type="ECO:0000256" key="1">
    <source>
        <dbReference type="ARBA" id="ARBA00004377"/>
    </source>
</evidence>
<evidence type="ECO:0000256" key="6">
    <source>
        <dbReference type="ARBA" id="ARBA00022692"/>
    </source>
</evidence>
<organism evidence="10 11">
    <name type="scientific">Azotobacter chroococcum NCIMB 8003</name>
    <dbReference type="NCBI Taxonomy" id="1328314"/>
    <lineage>
        <taxon>Bacteria</taxon>
        <taxon>Pseudomonadati</taxon>
        <taxon>Pseudomonadota</taxon>
        <taxon>Gammaproteobacteria</taxon>
        <taxon>Pseudomonadales</taxon>
        <taxon>Pseudomonadaceae</taxon>
        <taxon>Azotobacter</taxon>
    </lineage>
</organism>
<keyword evidence="7" id="KW-0653">Protein transport</keyword>
<accession>A0A0C4WTL0</accession>
<evidence type="ECO:0000256" key="7">
    <source>
        <dbReference type="ARBA" id="ARBA00022927"/>
    </source>
</evidence>
<dbReference type="STRING" id="1328314.Achr_36100"/>
<dbReference type="Proteomes" id="UP000068210">
    <property type="component" value="Chromosome"/>
</dbReference>
<dbReference type="AlphaFoldDB" id="A0A0C4WTL0"/>
<reference evidence="10 11" key="1">
    <citation type="journal article" date="2015" name="PLoS ONE">
        <title>Azotobacter Genomes: The Genome of Azotobacter chroococcum NCIMB 8003 (ATCC 4412).</title>
        <authorList>
            <person name="Robson R.L."/>
            <person name="Jones R."/>
            <person name="Robson R.M."/>
            <person name="Schwartz A."/>
            <person name="Richardson T.H."/>
        </authorList>
    </citation>
    <scope>NUCLEOTIDE SEQUENCE [LARGE SCALE GENOMIC DNA]</scope>
    <source>
        <strain evidence="10 11">NCIMB 8003</strain>
    </source>
</reference>
<dbReference type="RefSeq" id="WP_039806322.1">
    <property type="nucleotide sequence ID" value="NZ_CP010415.1"/>
</dbReference>
<dbReference type="HOGENOM" id="CLU_118900_2_0_6"/>
<keyword evidence="11" id="KW-1185">Reference proteome</keyword>
<keyword evidence="8" id="KW-1133">Transmembrane helix</keyword>
<comment type="subcellular location">
    <subcellularLocation>
        <location evidence="1">Cell inner membrane</location>
        <topology evidence="1">Single-pass membrane protein</topology>
    </subcellularLocation>
</comment>
<keyword evidence="6" id="KW-0812">Transmembrane</keyword>